<feature type="domain" description="Peptidase M1 membrane alanine aminopeptidase" evidence="15">
    <location>
        <begin position="337"/>
        <end position="473"/>
    </location>
</feature>
<name>A0ABS3W0Q2_MICEH</name>
<evidence type="ECO:0000256" key="11">
    <source>
        <dbReference type="ARBA" id="ARBA00029811"/>
    </source>
</evidence>
<evidence type="ECO:0000256" key="3">
    <source>
        <dbReference type="ARBA" id="ARBA00010136"/>
    </source>
</evidence>
<dbReference type="Proteomes" id="UP000823521">
    <property type="component" value="Unassembled WGS sequence"/>
</dbReference>
<feature type="chain" id="PRO_5045953174" description="Aminopeptidase N" evidence="14">
    <location>
        <begin position="28"/>
        <end position="477"/>
    </location>
</feature>
<dbReference type="InterPro" id="IPR042097">
    <property type="entry name" value="Aminopeptidase_N-like_N_sf"/>
</dbReference>
<dbReference type="RefSeq" id="WP_208817466.1">
    <property type="nucleotide sequence ID" value="NZ_WVUH01000467.1"/>
</dbReference>
<feature type="region of interest" description="Disordered" evidence="13">
    <location>
        <begin position="25"/>
        <end position="50"/>
    </location>
</feature>
<feature type="domain" description="Aminopeptidase N-like N-terminal" evidence="16">
    <location>
        <begin position="73"/>
        <end position="242"/>
    </location>
</feature>
<dbReference type="EMBL" id="WVUH01000467">
    <property type="protein sequence ID" value="MBO4210375.1"/>
    <property type="molecule type" value="Genomic_DNA"/>
</dbReference>
<keyword evidence="7" id="KW-0479">Metal-binding</keyword>
<keyword evidence="8" id="KW-0378">Hydrolase</keyword>
<feature type="non-terminal residue" evidence="17">
    <location>
        <position position="477"/>
    </location>
</feature>
<dbReference type="PRINTS" id="PR00756">
    <property type="entry name" value="ALADIPTASE"/>
</dbReference>
<evidence type="ECO:0000256" key="4">
    <source>
        <dbReference type="ARBA" id="ARBA00012564"/>
    </source>
</evidence>
<comment type="caution">
    <text evidence="17">The sequence shown here is derived from an EMBL/GenBank/DDBJ whole genome shotgun (WGS) entry which is preliminary data.</text>
</comment>
<evidence type="ECO:0000256" key="13">
    <source>
        <dbReference type="SAM" id="MobiDB-lite"/>
    </source>
</evidence>
<accession>A0ABS3W0Q2</accession>
<dbReference type="InterPro" id="IPR027268">
    <property type="entry name" value="Peptidase_M4/M1_CTD_sf"/>
</dbReference>
<keyword evidence="18" id="KW-1185">Reference proteome</keyword>
<evidence type="ECO:0000313" key="18">
    <source>
        <dbReference type="Proteomes" id="UP000823521"/>
    </source>
</evidence>
<reference evidence="17 18" key="1">
    <citation type="submission" date="2019-12" db="EMBL/GenBank/DDBJ databases">
        <title>Whole genome sequencing of endophytic Actinobacterium Micromonospora sp. MPMI6T.</title>
        <authorList>
            <person name="Evv R."/>
            <person name="Podile A.R."/>
        </authorList>
    </citation>
    <scope>NUCLEOTIDE SEQUENCE [LARGE SCALE GENOMIC DNA]</scope>
    <source>
        <strain evidence="17 18">MPMI6</strain>
    </source>
</reference>
<evidence type="ECO:0000256" key="9">
    <source>
        <dbReference type="ARBA" id="ARBA00022833"/>
    </source>
</evidence>
<comment type="catalytic activity">
    <reaction evidence="1">
        <text>Release of an N-terminal amino acid, Xaa-|-Yaa- from a peptide, amide or arylamide. Xaa is preferably Ala, but may be most amino acids including Pro (slow action). When a terminal hydrophobic residue is followed by a prolyl residue, the two may be released as an intact Xaa-Pro dipeptide.</text>
        <dbReference type="EC" id="3.4.11.2"/>
    </reaction>
</comment>
<evidence type="ECO:0000256" key="6">
    <source>
        <dbReference type="ARBA" id="ARBA00022670"/>
    </source>
</evidence>
<dbReference type="InterPro" id="IPR050344">
    <property type="entry name" value="Peptidase_M1_aminopeptidases"/>
</dbReference>
<evidence type="ECO:0000256" key="7">
    <source>
        <dbReference type="ARBA" id="ARBA00022723"/>
    </source>
</evidence>
<dbReference type="InterPro" id="IPR014782">
    <property type="entry name" value="Peptidase_M1_dom"/>
</dbReference>
<evidence type="ECO:0000259" key="16">
    <source>
        <dbReference type="Pfam" id="PF17900"/>
    </source>
</evidence>
<comment type="cofactor">
    <cofactor evidence="2">
        <name>Zn(2+)</name>
        <dbReference type="ChEBI" id="CHEBI:29105"/>
    </cofactor>
</comment>
<dbReference type="Pfam" id="PF01433">
    <property type="entry name" value="Peptidase_M1"/>
    <property type="match status" value="1"/>
</dbReference>
<dbReference type="PROSITE" id="PS51257">
    <property type="entry name" value="PROKAR_LIPOPROTEIN"/>
    <property type="match status" value="1"/>
</dbReference>
<dbReference type="Gene3D" id="1.10.390.10">
    <property type="entry name" value="Neutral Protease Domain 2"/>
    <property type="match status" value="1"/>
</dbReference>
<protein>
    <recommendedName>
        <fullName evidence="5">Aminopeptidase N</fullName>
        <ecNumber evidence="4">3.4.11.2</ecNumber>
    </recommendedName>
    <alternativeName>
        <fullName evidence="11">Alanine aminopeptidase</fullName>
    </alternativeName>
    <alternativeName>
        <fullName evidence="12">Lysyl aminopeptidase</fullName>
    </alternativeName>
</protein>
<dbReference type="Gene3D" id="2.60.40.1730">
    <property type="entry name" value="tricorn interacting facor f3 domain"/>
    <property type="match status" value="1"/>
</dbReference>
<proteinExistence type="inferred from homology"/>
<dbReference type="InterPro" id="IPR001930">
    <property type="entry name" value="Peptidase_M1"/>
</dbReference>
<evidence type="ECO:0000259" key="15">
    <source>
        <dbReference type="Pfam" id="PF01433"/>
    </source>
</evidence>
<dbReference type="InterPro" id="IPR045357">
    <property type="entry name" value="Aminopeptidase_N-like_N"/>
</dbReference>
<keyword evidence="14" id="KW-0732">Signal</keyword>
<evidence type="ECO:0000256" key="5">
    <source>
        <dbReference type="ARBA" id="ARBA00015611"/>
    </source>
</evidence>
<evidence type="ECO:0000256" key="14">
    <source>
        <dbReference type="SAM" id="SignalP"/>
    </source>
</evidence>
<organism evidence="17 18">
    <name type="scientific">Micromonospora echinofusca</name>
    <dbReference type="NCBI Taxonomy" id="47858"/>
    <lineage>
        <taxon>Bacteria</taxon>
        <taxon>Bacillati</taxon>
        <taxon>Actinomycetota</taxon>
        <taxon>Actinomycetes</taxon>
        <taxon>Micromonosporales</taxon>
        <taxon>Micromonosporaceae</taxon>
        <taxon>Micromonospora</taxon>
    </lineage>
</organism>
<gene>
    <name evidence="17" type="ORF">GSF22_30930</name>
</gene>
<evidence type="ECO:0000256" key="12">
    <source>
        <dbReference type="ARBA" id="ARBA00031533"/>
    </source>
</evidence>
<evidence type="ECO:0000313" key="17">
    <source>
        <dbReference type="EMBL" id="MBO4210375.1"/>
    </source>
</evidence>
<evidence type="ECO:0000256" key="10">
    <source>
        <dbReference type="ARBA" id="ARBA00023049"/>
    </source>
</evidence>
<keyword evidence="10" id="KW-0482">Metalloprotease</keyword>
<feature type="signal peptide" evidence="14">
    <location>
        <begin position="1"/>
        <end position="27"/>
    </location>
</feature>
<dbReference type="PANTHER" id="PTHR11533">
    <property type="entry name" value="PROTEASE M1 ZINC METALLOPROTEASE"/>
    <property type="match status" value="1"/>
</dbReference>
<sequence length="477" mass="50636">MARWTDRRPVVTLVVAALTLAAGGCTGGSGPGPDRSAPNPQGSASTGFAPGAPGIGDAYFPRYGNGGYDVAGYRLKVRYDPASDQLTGVATVTATATQPLSRFNLDLAGLTVSRVTVDGAGATHTREGDELVVTPARGLPTGTSFTTEVSYAGVPVPVSSADLGTGGWLATDDGAIALGQPESASTWFPVNDHPADKATYDIEVTVPKGLAALSNGVPGERSTADGWTTWRWSERAPMASYLVTLVIGDYRVQTGTHGGKPLVTAIAASLPADGPAARSIARTGEIADFLATRFGPYPFESYGGVVVDDDRIRYALETQSRPVYGAAFFARGGPNYGVVTHELAHQWYGDSVSISRWSDIWLNEGFASYAEWLWEEHDGGRSVQANFDAQYADTDWSKPTLDPGRAGLFTRAVYKRGALVLHALRRTVGDDTFFRLLRTWAAEKRNGNATTAEFVAVAERVAGRPLRPLLDAWLSGT</sequence>
<dbReference type="SUPFAM" id="SSF55486">
    <property type="entry name" value="Metalloproteases ('zincins'), catalytic domain"/>
    <property type="match status" value="1"/>
</dbReference>
<dbReference type="PANTHER" id="PTHR11533:SF297">
    <property type="entry name" value="AMINOPEPTIDASE N"/>
    <property type="match status" value="1"/>
</dbReference>
<evidence type="ECO:0000256" key="1">
    <source>
        <dbReference type="ARBA" id="ARBA00000098"/>
    </source>
</evidence>
<evidence type="ECO:0000256" key="2">
    <source>
        <dbReference type="ARBA" id="ARBA00001947"/>
    </source>
</evidence>
<dbReference type="Pfam" id="PF17900">
    <property type="entry name" value="Peptidase_M1_N"/>
    <property type="match status" value="1"/>
</dbReference>
<evidence type="ECO:0000256" key="8">
    <source>
        <dbReference type="ARBA" id="ARBA00022801"/>
    </source>
</evidence>
<comment type="similarity">
    <text evidence="3">Belongs to the peptidase M1 family.</text>
</comment>
<dbReference type="EC" id="3.4.11.2" evidence="4"/>
<dbReference type="SUPFAM" id="SSF63737">
    <property type="entry name" value="Leukotriene A4 hydrolase N-terminal domain"/>
    <property type="match status" value="1"/>
</dbReference>
<dbReference type="CDD" id="cd09603">
    <property type="entry name" value="M1_APN_like"/>
    <property type="match status" value="1"/>
</dbReference>
<keyword evidence="9" id="KW-0862">Zinc</keyword>
<keyword evidence="6" id="KW-0645">Protease</keyword>